<sequence length="98" mass="9890">MLAAASPVELDMYGGSIITCAGLNNDVYCCSSYQSASNASEILGWLGIPIPSSDTQVGFTCSPITVGGTSTGANCASQMSCCSSVYFNGGINVGCIIN</sequence>
<dbReference type="AlphaFoldDB" id="A0A0C3A6H8"/>
<evidence type="ECO:0000256" key="2">
    <source>
        <dbReference type="ARBA" id="ARBA00010446"/>
    </source>
</evidence>
<protein>
    <recommendedName>
        <fullName evidence="6">Hydrophobin</fullName>
    </recommendedName>
</protein>
<dbReference type="GO" id="GO:0005199">
    <property type="term" value="F:structural constituent of cell wall"/>
    <property type="evidence" value="ECO:0007669"/>
    <property type="project" value="InterPro"/>
</dbReference>
<evidence type="ECO:0000256" key="1">
    <source>
        <dbReference type="ARBA" id="ARBA00004191"/>
    </source>
</evidence>
<name>A0A0C3A6H8_9AGAM</name>
<keyword evidence="6" id="KW-0732">Signal</keyword>
<evidence type="ECO:0000256" key="5">
    <source>
        <dbReference type="ARBA" id="ARBA00023157"/>
    </source>
</evidence>
<accession>A0A0C3A6H8</accession>
<dbReference type="OrthoDB" id="4225815at2759"/>
<dbReference type="InterPro" id="IPR001338">
    <property type="entry name" value="Class_I_Hydrophobin"/>
</dbReference>
<dbReference type="SMART" id="SM00075">
    <property type="entry name" value="HYDRO"/>
    <property type="match status" value="1"/>
</dbReference>
<dbReference type="STRING" id="1036808.A0A0C3A6H8"/>
<dbReference type="HOGENOM" id="CLU_105134_3_2_1"/>
<dbReference type="InParanoid" id="A0A0C3A6H8"/>
<evidence type="ECO:0000256" key="4">
    <source>
        <dbReference type="ARBA" id="ARBA00022525"/>
    </source>
</evidence>
<dbReference type="Proteomes" id="UP000053989">
    <property type="component" value="Unassembled WGS sequence"/>
</dbReference>
<organism evidence="7 8">
    <name type="scientific">Scleroderma citrinum Foug A</name>
    <dbReference type="NCBI Taxonomy" id="1036808"/>
    <lineage>
        <taxon>Eukaryota</taxon>
        <taxon>Fungi</taxon>
        <taxon>Dikarya</taxon>
        <taxon>Basidiomycota</taxon>
        <taxon>Agaricomycotina</taxon>
        <taxon>Agaricomycetes</taxon>
        <taxon>Agaricomycetidae</taxon>
        <taxon>Boletales</taxon>
        <taxon>Sclerodermatineae</taxon>
        <taxon>Sclerodermataceae</taxon>
        <taxon>Scleroderma</taxon>
    </lineage>
</organism>
<keyword evidence="4 6" id="KW-0964">Secreted</keyword>
<evidence type="ECO:0000256" key="6">
    <source>
        <dbReference type="RuleBase" id="RU365009"/>
    </source>
</evidence>
<dbReference type="GO" id="GO:0009277">
    <property type="term" value="C:fungal-type cell wall"/>
    <property type="evidence" value="ECO:0007669"/>
    <property type="project" value="InterPro"/>
</dbReference>
<evidence type="ECO:0000313" key="7">
    <source>
        <dbReference type="EMBL" id="KIM60382.1"/>
    </source>
</evidence>
<reference evidence="8" key="2">
    <citation type="submission" date="2015-01" db="EMBL/GenBank/DDBJ databases">
        <title>Evolutionary Origins and Diversification of the Mycorrhizal Mutualists.</title>
        <authorList>
            <consortium name="DOE Joint Genome Institute"/>
            <consortium name="Mycorrhizal Genomics Consortium"/>
            <person name="Kohler A."/>
            <person name="Kuo A."/>
            <person name="Nagy L.G."/>
            <person name="Floudas D."/>
            <person name="Copeland A."/>
            <person name="Barry K.W."/>
            <person name="Cichocki N."/>
            <person name="Veneault-Fourrey C."/>
            <person name="LaButti K."/>
            <person name="Lindquist E.A."/>
            <person name="Lipzen A."/>
            <person name="Lundell T."/>
            <person name="Morin E."/>
            <person name="Murat C."/>
            <person name="Riley R."/>
            <person name="Ohm R."/>
            <person name="Sun H."/>
            <person name="Tunlid A."/>
            <person name="Henrissat B."/>
            <person name="Grigoriev I.V."/>
            <person name="Hibbett D.S."/>
            <person name="Martin F."/>
        </authorList>
    </citation>
    <scope>NUCLEOTIDE SEQUENCE [LARGE SCALE GENOMIC DNA]</scope>
    <source>
        <strain evidence="8">Foug A</strain>
    </source>
</reference>
<gene>
    <name evidence="7" type="ORF">SCLCIDRAFT_1216837</name>
</gene>
<dbReference type="Pfam" id="PF01185">
    <property type="entry name" value="Hydrophobin"/>
    <property type="match status" value="1"/>
</dbReference>
<comment type="subcellular location">
    <subcellularLocation>
        <location evidence="1 6">Secreted</location>
        <location evidence="1 6">Cell wall</location>
    </subcellularLocation>
</comment>
<keyword evidence="8" id="KW-1185">Reference proteome</keyword>
<comment type="similarity">
    <text evidence="2 6">Belongs to the fungal hydrophobin family.</text>
</comment>
<evidence type="ECO:0000256" key="3">
    <source>
        <dbReference type="ARBA" id="ARBA00022512"/>
    </source>
</evidence>
<reference evidence="7 8" key="1">
    <citation type="submission" date="2014-04" db="EMBL/GenBank/DDBJ databases">
        <authorList>
            <consortium name="DOE Joint Genome Institute"/>
            <person name="Kuo A."/>
            <person name="Kohler A."/>
            <person name="Nagy L.G."/>
            <person name="Floudas D."/>
            <person name="Copeland A."/>
            <person name="Barry K.W."/>
            <person name="Cichocki N."/>
            <person name="Veneault-Fourrey C."/>
            <person name="LaButti K."/>
            <person name="Lindquist E.A."/>
            <person name="Lipzen A."/>
            <person name="Lundell T."/>
            <person name="Morin E."/>
            <person name="Murat C."/>
            <person name="Sun H."/>
            <person name="Tunlid A."/>
            <person name="Henrissat B."/>
            <person name="Grigoriev I.V."/>
            <person name="Hibbett D.S."/>
            <person name="Martin F."/>
            <person name="Nordberg H.P."/>
            <person name="Cantor M.N."/>
            <person name="Hua S.X."/>
        </authorList>
    </citation>
    <scope>NUCLEOTIDE SEQUENCE [LARGE SCALE GENOMIC DNA]</scope>
    <source>
        <strain evidence="7 8">Foug A</strain>
    </source>
</reference>
<evidence type="ECO:0000313" key="8">
    <source>
        <dbReference type="Proteomes" id="UP000053989"/>
    </source>
</evidence>
<dbReference type="EMBL" id="KN822062">
    <property type="protein sequence ID" value="KIM60382.1"/>
    <property type="molecule type" value="Genomic_DNA"/>
</dbReference>
<dbReference type="CDD" id="cd23507">
    <property type="entry name" value="hydrophobin_I"/>
    <property type="match status" value="1"/>
</dbReference>
<proteinExistence type="inferred from homology"/>
<keyword evidence="5 6" id="KW-1015">Disulfide bond</keyword>
<keyword evidence="3 6" id="KW-0134">Cell wall</keyword>